<dbReference type="GO" id="GO:0071973">
    <property type="term" value="P:bacterial-type flagellum-dependent cell motility"/>
    <property type="evidence" value="ECO:0007669"/>
    <property type="project" value="InterPro"/>
</dbReference>
<protein>
    <recommendedName>
        <fullName evidence="3 8">Flagellar P-ring protein</fullName>
    </recommendedName>
    <alternativeName>
        <fullName evidence="7 8">Basal body P-ring protein</fullName>
    </alternativeName>
</protein>
<gene>
    <name evidence="9" type="primary">flgI1</name>
    <name evidence="8" type="synonym">flgI</name>
    <name evidence="9" type="ORF">JCM17844_04080</name>
</gene>
<comment type="caution">
    <text evidence="9">The sequence shown here is derived from an EMBL/GenBank/DDBJ whole genome shotgun (WGS) entry which is preliminary data.</text>
</comment>
<dbReference type="GO" id="GO:0009428">
    <property type="term" value="C:bacterial-type flagellum basal body, distal rod, P ring"/>
    <property type="evidence" value="ECO:0007669"/>
    <property type="project" value="InterPro"/>
</dbReference>
<keyword evidence="6 8" id="KW-0975">Bacterial flagellum</keyword>
<keyword evidence="9" id="KW-0966">Cell projection</keyword>
<evidence type="ECO:0000256" key="3">
    <source>
        <dbReference type="ARBA" id="ARBA00019515"/>
    </source>
</evidence>
<dbReference type="Pfam" id="PF02119">
    <property type="entry name" value="FlgI"/>
    <property type="match status" value="1"/>
</dbReference>
<keyword evidence="9" id="KW-0969">Cilium</keyword>
<evidence type="ECO:0000256" key="6">
    <source>
        <dbReference type="ARBA" id="ARBA00023143"/>
    </source>
</evidence>
<dbReference type="PANTHER" id="PTHR30381:SF0">
    <property type="entry name" value="FLAGELLAR P-RING PROTEIN"/>
    <property type="match status" value="1"/>
</dbReference>
<name>A0A5A7ML87_9PROT</name>
<comment type="subcellular location">
    <subcellularLocation>
        <location evidence="2 8">Bacterial flagellum basal body</location>
    </subcellularLocation>
</comment>
<comment type="similarity">
    <text evidence="8">Belongs to the FlgI family.</text>
</comment>
<evidence type="ECO:0000256" key="8">
    <source>
        <dbReference type="HAMAP-Rule" id="MF_00416"/>
    </source>
</evidence>
<dbReference type="HAMAP" id="MF_00416">
    <property type="entry name" value="FlgI"/>
    <property type="match status" value="1"/>
</dbReference>
<evidence type="ECO:0000256" key="2">
    <source>
        <dbReference type="ARBA" id="ARBA00004117"/>
    </source>
</evidence>
<evidence type="ECO:0000256" key="4">
    <source>
        <dbReference type="ARBA" id="ARBA00022729"/>
    </source>
</evidence>
<evidence type="ECO:0000313" key="9">
    <source>
        <dbReference type="EMBL" id="GEQ96771.1"/>
    </source>
</evidence>
<keyword evidence="5" id="KW-0574">Periplasm</keyword>
<dbReference type="PANTHER" id="PTHR30381">
    <property type="entry name" value="FLAGELLAR P-RING PERIPLASMIC PROTEIN FLGI"/>
    <property type="match status" value="1"/>
</dbReference>
<reference evidence="9 10" key="1">
    <citation type="submission" date="2019-09" db="EMBL/GenBank/DDBJ databases">
        <title>NBRP : Genome information of microbial organism related human and environment.</title>
        <authorList>
            <person name="Hattori M."/>
            <person name="Oshima K."/>
            <person name="Inaba H."/>
            <person name="Suda W."/>
            <person name="Sakamoto M."/>
            <person name="Iino T."/>
            <person name="Kitahara M."/>
            <person name="Oshida Y."/>
            <person name="Iida T."/>
            <person name="Kudo T."/>
            <person name="Itoh T."/>
            <person name="Ohkuma M."/>
        </authorList>
    </citation>
    <scope>NUCLEOTIDE SEQUENCE [LARGE SCALE GENOMIC DNA]</scope>
    <source>
        <strain evidence="9 10">Hi-2</strain>
    </source>
</reference>
<dbReference type="NCBIfam" id="NF003676">
    <property type="entry name" value="PRK05303.1"/>
    <property type="match status" value="1"/>
</dbReference>
<proteinExistence type="inferred from homology"/>
<dbReference type="AlphaFoldDB" id="A0A5A7ML87"/>
<dbReference type="InterPro" id="IPR001782">
    <property type="entry name" value="Flag_FlgI"/>
</dbReference>
<comment type="subunit">
    <text evidence="8">The basal body constitutes a major portion of the flagellar organelle and consists of four rings (L,P,S, and M) mounted on a central rod.</text>
</comment>
<dbReference type="EMBL" id="BKCL01000001">
    <property type="protein sequence ID" value="GEQ96771.1"/>
    <property type="molecule type" value="Genomic_DNA"/>
</dbReference>
<dbReference type="GO" id="GO:0005198">
    <property type="term" value="F:structural molecule activity"/>
    <property type="evidence" value="ECO:0007669"/>
    <property type="project" value="InterPro"/>
</dbReference>
<sequence>MFTLRTSIISGFTRILALYGLCASLVLSLGVSQPVNAASRLKDLVSVEGVRENQLVGYGLVVGLNGTGDTLRNAPFTQQSIESMLERLGVNTRDAANMVTDNVAAVIVTADLPAFSRPGNRIDVQVSTMGDAEDLRGGVLMVTPLLGADGEVYAVAQGPIAVAGFAATGAAANITQGVPTSGRIASGAIVEREVPFEFASMQQVNLSLKNPDFTTAKRIATTINNAIGSNVAQMIDPSTVQLVRPAGFDAPLIQMVTDVEQLTVEPDTPAKVVIDDRSGIIVMGANVRVSTVAIAQGNLTIRISETPVASQPNPFSDQGDTVVLPRTNIEVDTESENRLALVENSVTLQDLVNGLNAWASGRAI</sequence>
<keyword evidence="4" id="KW-0732">Signal</keyword>
<comment type="function">
    <text evidence="1 8">Assembles around the rod to form the L-ring and probably protects the motor/basal body from shearing forces during rotation.</text>
</comment>
<keyword evidence="9" id="KW-0282">Flagellum</keyword>
<dbReference type="GO" id="GO:0030288">
    <property type="term" value="C:outer membrane-bounded periplasmic space"/>
    <property type="evidence" value="ECO:0007669"/>
    <property type="project" value="InterPro"/>
</dbReference>
<evidence type="ECO:0000256" key="1">
    <source>
        <dbReference type="ARBA" id="ARBA00002591"/>
    </source>
</evidence>
<evidence type="ECO:0000256" key="7">
    <source>
        <dbReference type="ARBA" id="ARBA00032344"/>
    </source>
</evidence>
<evidence type="ECO:0000256" key="5">
    <source>
        <dbReference type="ARBA" id="ARBA00022764"/>
    </source>
</evidence>
<accession>A0A5A7ML87</accession>
<dbReference type="PRINTS" id="PR01010">
    <property type="entry name" value="FLGPRINGFLGI"/>
</dbReference>
<dbReference type="Proteomes" id="UP000322084">
    <property type="component" value="Unassembled WGS sequence"/>
</dbReference>
<organism evidence="9 10">
    <name type="scientific">Iodidimonas gelatinilytica</name>
    <dbReference type="NCBI Taxonomy" id="1236966"/>
    <lineage>
        <taxon>Bacteria</taxon>
        <taxon>Pseudomonadati</taxon>
        <taxon>Pseudomonadota</taxon>
        <taxon>Alphaproteobacteria</taxon>
        <taxon>Iodidimonadales</taxon>
        <taxon>Iodidimonadaceae</taxon>
        <taxon>Iodidimonas</taxon>
    </lineage>
</organism>
<evidence type="ECO:0000313" key="10">
    <source>
        <dbReference type="Proteomes" id="UP000322084"/>
    </source>
</evidence>